<dbReference type="KEGG" id="aram:KAR29_06830"/>
<evidence type="ECO:0000313" key="9">
    <source>
        <dbReference type="Proteomes" id="UP000671879"/>
    </source>
</evidence>
<dbReference type="EMBL" id="CP072943">
    <property type="protein sequence ID" value="QTX33560.1"/>
    <property type="molecule type" value="Genomic_DNA"/>
</dbReference>
<dbReference type="InterPro" id="IPR018258">
    <property type="entry name" value="Ribosomal_bL21_CS"/>
</dbReference>
<proteinExistence type="inferred from homology"/>
<evidence type="ECO:0000256" key="3">
    <source>
        <dbReference type="ARBA" id="ARBA00022884"/>
    </source>
</evidence>
<dbReference type="GO" id="GO:0019843">
    <property type="term" value="F:rRNA binding"/>
    <property type="evidence" value="ECO:0007669"/>
    <property type="project" value="UniProtKB-UniRule"/>
</dbReference>
<dbReference type="Proteomes" id="UP000671879">
    <property type="component" value="Chromosome"/>
</dbReference>
<evidence type="ECO:0000256" key="6">
    <source>
        <dbReference type="HAMAP-Rule" id="MF_01363"/>
    </source>
</evidence>
<name>A0A9Q7ALA9_9BACT</name>
<sequence>MYAVVETGGKQYRVEPGQKIRVELLDAAEGATVDLGPVFLVAREEGLALGMPSVDGAKVSAKVIAHGRGKKVYAFRYKNKTNQRRIRGHRQSYTELEILSIDC</sequence>
<dbReference type="GO" id="GO:1990904">
    <property type="term" value="C:ribonucleoprotein complex"/>
    <property type="evidence" value="ECO:0007669"/>
    <property type="project" value="UniProtKB-KW"/>
</dbReference>
<evidence type="ECO:0000256" key="7">
    <source>
        <dbReference type="RuleBase" id="RU000562"/>
    </source>
</evidence>
<comment type="function">
    <text evidence="6 7">This protein binds to 23S rRNA in the presence of protein L20.</text>
</comment>
<dbReference type="PROSITE" id="PS01169">
    <property type="entry name" value="RIBOSOMAL_L21"/>
    <property type="match status" value="1"/>
</dbReference>
<accession>A0A9Q7ALA9</accession>
<dbReference type="InterPro" id="IPR028909">
    <property type="entry name" value="bL21-like"/>
</dbReference>
<dbReference type="AlphaFoldDB" id="A0A9Q7ALA9"/>
<evidence type="ECO:0000256" key="5">
    <source>
        <dbReference type="ARBA" id="ARBA00023274"/>
    </source>
</evidence>
<dbReference type="PANTHER" id="PTHR21349:SF0">
    <property type="entry name" value="LARGE RIBOSOMAL SUBUNIT PROTEIN BL21M"/>
    <property type="match status" value="1"/>
</dbReference>
<keyword evidence="5 6" id="KW-0687">Ribonucleoprotein</keyword>
<keyword evidence="2 6" id="KW-0699">rRNA-binding</keyword>
<dbReference type="HAMAP" id="MF_01363">
    <property type="entry name" value="Ribosomal_bL21"/>
    <property type="match status" value="1"/>
</dbReference>
<dbReference type="Pfam" id="PF00829">
    <property type="entry name" value="Ribosomal_L21p"/>
    <property type="match status" value="1"/>
</dbReference>
<evidence type="ECO:0000313" key="8">
    <source>
        <dbReference type="EMBL" id="QTX33560.1"/>
    </source>
</evidence>
<dbReference type="GO" id="GO:0006412">
    <property type="term" value="P:translation"/>
    <property type="evidence" value="ECO:0007669"/>
    <property type="project" value="UniProtKB-UniRule"/>
</dbReference>
<dbReference type="InterPro" id="IPR036164">
    <property type="entry name" value="bL21-like_sf"/>
</dbReference>
<organism evidence="8 9">
    <name type="scientific">Aminithiophilus ramosus</name>
    <dbReference type="NCBI Taxonomy" id="3029084"/>
    <lineage>
        <taxon>Bacteria</taxon>
        <taxon>Thermotogati</taxon>
        <taxon>Synergistota</taxon>
        <taxon>Synergistia</taxon>
        <taxon>Synergistales</taxon>
        <taxon>Aminithiophilaceae</taxon>
        <taxon>Aminithiophilus</taxon>
    </lineage>
</organism>
<keyword evidence="3 6" id="KW-0694">RNA-binding</keyword>
<comment type="subunit">
    <text evidence="6">Part of the 50S ribosomal subunit. Contacts protein L20.</text>
</comment>
<dbReference type="NCBIfam" id="TIGR00061">
    <property type="entry name" value="L21"/>
    <property type="match status" value="1"/>
</dbReference>
<comment type="similarity">
    <text evidence="1 6 7">Belongs to the bacterial ribosomal protein bL21 family.</text>
</comment>
<dbReference type="PANTHER" id="PTHR21349">
    <property type="entry name" value="50S RIBOSOMAL PROTEIN L21"/>
    <property type="match status" value="1"/>
</dbReference>
<evidence type="ECO:0000256" key="2">
    <source>
        <dbReference type="ARBA" id="ARBA00022730"/>
    </source>
</evidence>
<reference evidence="9" key="1">
    <citation type="submission" date="2021-04" db="EMBL/GenBank/DDBJ databases">
        <title>A novel Synergistetes isolate from a pyrite-forming mixed culture.</title>
        <authorList>
            <person name="Bunk B."/>
            <person name="Sproer C."/>
            <person name="Spring S."/>
            <person name="Pester M."/>
        </authorList>
    </citation>
    <scope>NUCLEOTIDE SEQUENCE [LARGE SCALE GENOMIC DNA]</scope>
    <source>
        <strain evidence="9">J.5.4.2-T.3.5.2</strain>
    </source>
</reference>
<protein>
    <recommendedName>
        <fullName evidence="6">Large ribosomal subunit protein bL21</fullName>
    </recommendedName>
</protein>
<keyword evidence="9" id="KW-1185">Reference proteome</keyword>
<keyword evidence="4 6" id="KW-0689">Ribosomal protein</keyword>
<evidence type="ECO:0000256" key="4">
    <source>
        <dbReference type="ARBA" id="ARBA00022980"/>
    </source>
</evidence>
<gene>
    <name evidence="6 8" type="primary">rplU</name>
    <name evidence="8" type="ORF">KAR29_06830</name>
</gene>
<dbReference type="SUPFAM" id="SSF141091">
    <property type="entry name" value="L21p-like"/>
    <property type="match status" value="1"/>
</dbReference>
<dbReference type="RefSeq" id="WP_274374844.1">
    <property type="nucleotide sequence ID" value="NZ_CP072943.1"/>
</dbReference>
<dbReference type="GO" id="GO:0003735">
    <property type="term" value="F:structural constituent of ribosome"/>
    <property type="evidence" value="ECO:0007669"/>
    <property type="project" value="InterPro"/>
</dbReference>
<evidence type="ECO:0000256" key="1">
    <source>
        <dbReference type="ARBA" id="ARBA00008563"/>
    </source>
</evidence>
<dbReference type="InterPro" id="IPR001787">
    <property type="entry name" value="Ribosomal_bL21"/>
</dbReference>
<dbReference type="GO" id="GO:0005840">
    <property type="term" value="C:ribosome"/>
    <property type="evidence" value="ECO:0007669"/>
    <property type="project" value="UniProtKB-KW"/>
</dbReference>
<dbReference type="GO" id="GO:0005737">
    <property type="term" value="C:cytoplasm"/>
    <property type="evidence" value="ECO:0007669"/>
    <property type="project" value="UniProtKB-ARBA"/>
</dbReference>